<keyword evidence="6" id="KW-0670">Pyruvate</keyword>
<gene>
    <name evidence="6" type="ordered locus">TREAZ_3597</name>
</gene>
<dbReference type="PANTHER" id="PTHR43710">
    <property type="entry name" value="2-HYDROXYACYL-COA LYASE"/>
    <property type="match status" value="1"/>
</dbReference>
<keyword evidence="3" id="KW-0813">Transport</keyword>
<dbReference type="GO" id="GO:0051539">
    <property type="term" value="F:4 iron, 4 sulfur cluster binding"/>
    <property type="evidence" value="ECO:0007669"/>
    <property type="project" value="UniProtKB-UniRule"/>
</dbReference>
<comment type="cofactor">
    <cofactor evidence="3">
        <name>[4Fe-4S] cluster</name>
        <dbReference type="ChEBI" id="CHEBI:49883"/>
    </cofactor>
    <text evidence="3">Binds 2 [4Fe-4S] clusters. In this family the first cluster has a non-standard and varying [4Fe-4S] binding motif CX(2)CX(2)CX(4-5)CP.</text>
</comment>
<keyword evidence="3" id="KW-0408">Iron</keyword>
<dbReference type="InterPro" id="IPR017721">
    <property type="entry name" value="IorA"/>
</dbReference>
<evidence type="ECO:0000256" key="3">
    <source>
        <dbReference type="PIRNR" id="PIRNR006439"/>
    </source>
</evidence>
<dbReference type="Pfam" id="PF01855">
    <property type="entry name" value="POR_N"/>
    <property type="match status" value="1"/>
</dbReference>
<keyword evidence="3" id="KW-0249">Electron transport</keyword>
<comment type="catalytic activity">
    <reaction evidence="3">
        <text>indole-3-pyruvate + 2 oxidized [2Fe-2S]-[ferredoxin] + CoA = (indol-3-yl)acetyl-CoA + 2 reduced [2Fe-2S]-[ferredoxin] + CO2 + H(+)</text>
        <dbReference type="Rhea" id="RHEA:12645"/>
        <dbReference type="Rhea" id="RHEA-COMP:10000"/>
        <dbReference type="Rhea" id="RHEA-COMP:10001"/>
        <dbReference type="ChEBI" id="CHEBI:15378"/>
        <dbReference type="ChEBI" id="CHEBI:16526"/>
        <dbReference type="ChEBI" id="CHEBI:17640"/>
        <dbReference type="ChEBI" id="CHEBI:33737"/>
        <dbReference type="ChEBI" id="CHEBI:33738"/>
        <dbReference type="ChEBI" id="CHEBI:57271"/>
        <dbReference type="ChEBI" id="CHEBI:57287"/>
        <dbReference type="EC" id="1.2.7.8"/>
    </reaction>
</comment>
<protein>
    <recommendedName>
        <fullName evidence="3">Indolepyruvate oxidoreductase subunit IorA</fullName>
        <shortName evidence="3">IOR</shortName>
        <ecNumber evidence="3">1.2.7.8</ecNumber>
    </recommendedName>
    <alternativeName>
        <fullName evidence="3">Indolepyruvate ferredoxin oxidoreductase subunit alpha</fullName>
    </alternativeName>
</protein>
<dbReference type="GO" id="GO:0044281">
    <property type="term" value="P:small molecule metabolic process"/>
    <property type="evidence" value="ECO:0007669"/>
    <property type="project" value="UniProtKB-ARBA"/>
</dbReference>
<reference evidence="6 7" key="2">
    <citation type="journal article" date="2011" name="ISME J.">
        <title>RNA-seq reveals cooperative metabolic interactions between two termite-gut spirochete species in co-culture.</title>
        <authorList>
            <person name="Rosenthal A.Z."/>
            <person name="Matson E.G."/>
            <person name="Eldar A."/>
            <person name="Leadbetter J.R."/>
        </authorList>
    </citation>
    <scope>NUCLEOTIDE SEQUENCE [LARGE SCALE GENOMIC DNA]</scope>
    <source>
        <strain evidence="7">ATCC BAA-888 / DSM 13862 / ZAS-9</strain>
    </source>
</reference>
<accession>F5Y6W2</accession>
<evidence type="ECO:0000259" key="4">
    <source>
        <dbReference type="Pfam" id="PF01855"/>
    </source>
</evidence>
<dbReference type="InterPro" id="IPR002880">
    <property type="entry name" value="Pyrv_Fd/Flavodoxin_OxRdtase_N"/>
</dbReference>
<dbReference type="GO" id="GO:0030976">
    <property type="term" value="F:thiamine pyrophosphate binding"/>
    <property type="evidence" value="ECO:0007669"/>
    <property type="project" value="InterPro"/>
</dbReference>
<dbReference type="EMBL" id="CP001841">
    <property type="protein sequence ID" value="AEF81585.1"/>
    <property type="molecule type" value="Genomic_DNA"/>
</dbReference>
<dbReference type="Proteomes" id="UP000009222">
    <property type="component" value="Chromosome"/>
</dbReference>
<keyword evidence="2 3" id="KW-0560">Oxidoreductase</keyword>
<dbReference type="CDD" id="cd02008">
    <property type="entry name" value="TPP_IOR_alpha"/>
    <property type="match status" value="1"/>
</dbReference>
<organism evidence="6 7">
    <name type="scientific">Leadbettera azotonutricia (strain ATCC BAA-888 / DSM 13862 / ZAS-9)</name>
    <name type="common">Treponema azotonutricium</name>
    <dbReference type="NCBI Taxonomy" id="545695"/>
    <lineage>
        <taxon>Bacteria</taxon>
        <taxon>Pseudomonadati</taxon>
        <taxon>Spirochaetota</taxon>
        <taxon>Spirochaetia</taxon>
        <taxon>Spirochaetales</taxon>
        <taxon>Breznakiellaceae</taxon>
        <taxon>Leadbettera</taxon>
    </lineage>
</organism>
<keyword evidence="3" id="KW-0411">Iron-sulfur</keyword>
<dbReference type="FunFam" id="3.40.50.970:FF:000039">
    <property type="entry name" value="Indolepyruvate oxidoreductase subunit IorA"/>
    <property type="match status" value="1"/>
</dbReference>
<reference evidence="7" key="1">
    <citation type="submission" date="2009-12" db="EMBL/GenBank/DDBJ databases">
        <title>Complete sequence of Treponema azotonutricium strain ZAS-9.</title>
        <authorList>
            <person name="Tetu S.G."/>
            <person name="Matson E."/>
            <person name="Ren Q."/>
            <person name="Seshadri R."/>
            <person name="Elbourne L."/>
            <person name="Hassan K.A."/>
            <person name="Durkin A."/>
            <person name="Radune D."/>
            <person name="Mohamoud Y."/>
            <person name="Shay R."/>
            <person name="Jin S."/>
            <person name="Zhang X."/>
            <person name="Lucey K."/>
            <person name="Ballor N.R."/>
            <person name="Ottesen E."/>
            <person name="Rosenthal R."/>
            <person name="Allen A."/>
            <person name="Leadbetter J.R."/>
            <person name="Paulsen I.T."/>
        </authorList>
    </citation>
    <scope>NUCLEOTIDE SEQUENCE [LARGE SCALE GENOMIC DNA]</scope>
    <source>
        <strain evidence="7">ATCC BAA-888 / DSM 13862 / ZAS-9</strain>
    </source>
</reference>
<proteinExistence type="predicted"/>
<dbReference type="GO" id="GO:0046872">
    <property type="term" value="F:metal ion binding"/>
    <property type="evidence" value="ECO:0007669"/>
    <property type="project" value="UniProtKB-UniRule"/>
</dbReference>
<dbReference type="GO" id="GO:0043805">
    <property type="term" value="F:indolepyruvate ferredoxin oxidoreductase activity"/>
    <property type="evidence" value="ECO:0007669"/>
    <property type="project" value="UniProtKB-UniRule"/>
</dbReference>
<dbReference type="Pfam" id="PF02775">
    <property type="entry name" value="TPP_enzyme_C"/>
    <property type="match status" value="1"/>
</dbReference>
<dbReference type="CDD" id="cd07034">
    <property type="entry name" value="TPP_PYR_PFOR_IOR-alpha_like"/>
    <property type="match status" value="1"/>
</dbReference>
<dbReference type="eggNOG" id="COG4231">
    <property type="taxonomic scope" value="Bacteria"/>
</dbReference>
<comment type="function">
    <text evidence="3">Catalyzes the ferredoxin-dependent oxidative decarboxylation of arylpyruvates.</text>
</comment>
<dbReference type="STRING" id="545695.TREAZ_3597"/>
<name>F5Y6W2_LEAAZ</name>
<feature type="domain" description="Thiamine pyrophosphate enzyme TPP-binding" evidence="5">
    <location>
        <begin position="412"/>
        <end position="497"/>
    </location>
</feature>
<evidence type="ECO:0000259" key="5">
    <source>
        <dbReference type="Pfam" id="PF02775"/>
    </source>
</evidence>
<dbReference type="KEGG" id="taz:TREAZ_3597"/>
<dbReference type="HOGENOM" id="CLU_017727_0_0_12"/>
<evidence type="ECO:0000313" key="6">
    <source>
        <dbReference type="EMBL" id="AEF81585.1"/>
    </source>
</evidence>
<keyword evidence="1 3" id="KW-0479">Metal-binding</keyword>
<keyword evidence="7" id="KW-1185">Reference proteome</keyword>
<dbReference type="PIRSF" id="PIRSF006439">
    <property type="entry name" value="Indolepyruvate_ferr_oxidored"/>
    <property type="match status" value="1"/>
</dbReference>
<evidence type="ECO:0000313" key="7">
    <source>
        <dbReference type="Proteomes" id="UP000009222"/>
    </source>
</evidence>
<dbReference type="InParanoid" id="F5Y6W2"/>
<dbReference type="EC" id="1.2.7.8" evidence="3"/>
<dbReference type="RefSeq" id="WP_015711983.1">
    <property type="nucleotide sequence ID" value="NC_015577.1"/>
</dbReference>
<dbReference type="OrthoDB" id="9804603at2"/>
<feature type="domain" description="Pyruvate flavodoxin/ferredoxin oxidoreductase pyrimidine binding" evidence="4">
    <location>
        <begin position="19"/>
        <end position="196"/>
    </location>
</feature>
<evidence type="ECO:0000256" key="1">
    <source>
        <dbReference type="ARBA" id="ARBA00022723"/>
    </source>
</evidence>
<dbReference type="InterPro" id="IPR045025">
    <property type="entry name" value="HACL1-like"/>
</dbReference>
<keyword evidence="3" id="KW-0004">4Fe-4S</keyword>
<dbReference type="InterPro" id="IPR011766">
    <property type="entry name" value="TPP_enzyme_TPP-bd"/>
</dbReference>
<dbReference type="Gene3D" id="3.40.50.970">
    <property type="match status" value="2"/>
</dbReference>
<dbReference type="PANTHER" id="PTHR43710:SF5">
    <property type="entry name" value="INDOLEPYRUVATE FERREDOXIN OXIDOREDUCTASE ALPHA SUBUNIT"/>
    <property type="match status" value="1"/>
</dbReference>
<evidence type="ECO:0000256" key="2">
    <source>
        <dbReference type="ARBA" id="ARBA00023002"/>
    </source>
</evidence>
<dbReference type="AlphaFoldDB" id="F5Y6W2"/>
<dbReference type="InterPro" id="IPR029061">
    <property type="entry name" value="THDP-binding"/>
</dbReference>
<sequence length="565" mass="60571">MSSTKETQALLGDEAVALGAIHAGLSAAYGYPGTPSTEILEYLIEKSSGGGFKAAWCTNEKTAMEAALGTSFAGRRAMVTMKHVGLNVAADPFINGALLGISGGLVIAVADDPGMHSSQNEQDSRFYASFAGIPCLEPRNQQEAYTMTRDAFEVSEKFHVPVLLRLTTRLSHARAAVSSSAQANQKPVSKSKDKTRWMLLPAYARRNYASLIEKQSNFFAWSEDYAANKLEMDDPNQDLAFAVITSGLGGNYYEENLEDLIAHRGGKIPARLHIGAYPFPVGKIRKLCEKAKELLIIEEGQPFIEERLRGLLPNAIPVSGKLDPWDRGGAGVVNRTGELDPDNVRISLGLDPKPSVLTGADGSPAVKLPPLPGRPPQLCQGCPHGDSYETIKKVVAELDPAEDHPTVAIASDIGCYSLGASPPYSVPESIVCMGASIGMARGASEAGIKYAAAVIGDSTFLHSGITGLIDAVSVDAPMTVIILDNSIVAMTGCQETIVPSARLKDLILGCGVKVEHLVELEAKKQFLDENAIKLKAEFEHPGLSVVIFRRECLEAFRKRQKKGKE</sequence>
<dbReference type="SUPFAM" id="SSF52518">
    <property type="entry name" value="Thiamin diphosphate-binding fold (THDP-binding)"/>
    <property type="match status" value="2"/>
</dbReference>